<sequence length="147" mass="16649">MLFFQAFTGCDILSAFRGKGKKTAWQAWEVYPQVTPVFKKLSQYPPVVENADYNVLEKFVITMYDKNSTMDKVDEVRLDLLARKQRPYDGIPPTNEGLSTKQAAYEARQQCAKCKLKALLTGGGRKLVRCGKSFGRPFHPLPRVVSN</sequence>
<protein>
    <submittedName>
        <fullName evidence="1">Uncharacterized protein</fullName>
    </submittedName>
</protein>
<name>A0AAE1FWA0_PETCI</name>
<dbReference type="AlphaFoldDB" id="A0AAE1FWA0"/>
<keyword evidence="2" id="KW-1185">Reference proteome</keyword>
<organism evidence="1 2">
    <name type="scientific">Petrolisthes cinctipes</name>
    <name type="common">Flat porcelain crab</name>
    <dbReference type="NCBI Taxonomy" id="88211"/>
    <lineage>
        <taxon>Eukaryota</taxon>
        <taxon>Metazoa</taxon>
        <taxon>Ecdysozoa</taxon>
        <taxon>Arthropoda</taxon>
        <taxon>Crustacea</taxon>
        <taxon>Multicrustacea</taxon>
        <taxon>Malacostraca</taxon>
        <taxon>Eumalacostraca</taxon>
        <taxon>Eucarida</taxon>
        <taxon>Decapoda</taxon>
        <taxon>Pleocyemata</taxon>
        <taxon>Anomura</taxon>
        <taxon>Galatheoidea</taxon>
        <taxon>Porcellanidae</taxon>
        <taxon>Petrolisthes</taxon>
    </lineage>
</organism>
<dbReference type="EMBL" id="JAWQEG010001330">
    <property type="protein sequence ID" value="KAK3880307.1"/>
    <property type="molecule type" value="Genomic_DNA"/>
</dbReference>
<proteinExistence type="predicted"/>
<evidence type="ECO:0000313" key="1">
    <source>
        <dbReference type="EMBL" id="KAK3880307.1"/>
    </source>
</evidence>
<dbReference type="Proteomes" id="UP001286313">
    <property type="component" value="Unassembled WGS sequence"/>
</dbReference>
<gene>
    <name evidence="1" type="ORF">Pcinc_015186</name>
</gene>
<reference evidence="1" key="1">
    <citation type="submission" date="2023-10" db="EMBL/GenBank/DDBJ databases">
        <title>Genome assemblies of two species of porcelain crab, Petrolisthes cinctipes and Petrolisthes manimaculis (Anomura: Porcellanidae).</title>
        <authorList>
            <person name="Angst P."/>
        </authorList>
    </citation>
    <scope>NUCLEOTIDE SEQUENCE</scope>
    <source>
        <strain evidence="1">PB745_01</strain>
        <tissue evidence="1">Gill</tissue>
    </source>
</reference>
<accession>A0AAE1FWA0</accession>
<evidence type="ECO:0000313" key="2">
    <source>
        <dbReference type="Proteomes" id="UP001286313"/>
    </source>
</evidence>
<comment type="caution">
    <text evidence="1">The sequence shown here is derived from an EMBL/GenBank/DDBJ whole genome shotgun (WGS) entry which is preliminary data.</text>
</comment>